<proteinExistence type="predicted"/>
<evidence type="ECO:0008006" key="4">
    <source>
        <dbReference type="Google" id="ProtNLM"/>
    </source>
</evidence>
<organism evidence="2 3">
    <name type="scientific">Cohaesibacter celericrescens</name>
    <dbReference type="NCBI Taxonomy" id="2067669"/>
    <lineage>
        <taxon>Bacteria</taxon>
        <taxon>Pseudomonadati</taxon>
        <taxon>Pseudomonadota</taxon>
        <taxon>Alphaproteobacteria</taxon>
        <taxon>Hyphomicrobiales</taxon>
        <taxon>Cohaesibacteraceae</taxon>
    </lineage>
</organism>
<protein>
    <recommendedName>
        <fullName evidence="4">Secreted protein</fullName>
    </recommendedName>
</protein>
<keyword evidence="3" id="KW-1185">Reference proteome</keyword>
<dbReference type="RefSeq" id="WP_101535218.1">
    <property type="nucleotide sequence ID" value="NZ_PKUQ01000042.1"/>
</dbReference>
<dbReference type="Proteomes" id="UP000234881">
    <property type="component" value="Unassembled WGS sequence"/>
</dbReference>
<gene>
    <name evidence="2" type="ORF">C0081_17915</name>
</gene>
<name>A0A2N5XN42_9HYPH</name>
<feature type="signal peptide" evidence="1">
    <location>
        <begin position="1"/>
        <end position="31"/>
    </location>
</feature>
<evidence type="ECO:0000313" key="2">
    <source>
        <dbReference type="EMBL" id="PLW75976.1"/>
    </source>
</evidence>
<dbReference type="EMBL" id="PKUQ01000042">
    <property type="protein sequence ID" value="PLW75976.1"/>
    <property type="molecule type" value="Genomic_DNA"/>
</dbReference>
<evidence type="ECO:0000313" key="3">
    <source>
        <dbReference type="Proteomes" id="UP000234881"/>
    </source>
</evidence>
<accession>A0A2N5XN42</accession>
<reference evidence="2 3" key="1">
    <citation type="submission" date="2018-01" db="EMBL/GenBank/DDBJ databases">
        <title>The draft genome sequence of Cohaesibacter sp. H1304.</title>
        <authorList>
            <person name="Wang N.-N."/>
            <person name="Du Z.-J."/>
        </authorList>
    </citation>
    <scope>NUCLEOTIDE SEQUENCE [LARGE SCALE GENOMIC DNA]</scope>
    <source>
        <strain evidence="2 3">H1304</strain>
    </source>
</reference>
<sequence>MPLYRSIQRLAALVMLFSFAALFIAPTVAYAKPTVSLSNQLDPVKPFIAGPSHDELTKRCRHRHISGTDALASTCGSSACYCLPNTVHIFAGSCATVWYDDETSLKAEAKRRVLRPPIT</sequence>
<keyword evidence="1" id="KW-0732">Signal</keyword>
<comment type="caution">
    <text evidence="2">The sequence shown here is derived from an EMBL/GenBank/DDBJ whole genome shotgun (WGS) entry which is preliminary data.</text>
</comment>
<dbReference type="AlphaFoldDB" id="A0A2N5XN42"/>
<evidence type="ECO:0000256" key="1">
    <source>
        <dbReference type="SAM" id="SignalP"/>
    </source>
</evidence>
<feature type="chain" id="PRO_5014646092" description="Secreted protein" evidence="1">
    <location>
        <begin position="32"/>
        <end position="119"/>
    </location>
</feature>